<evidence type="ECO:0000256" key="2">
    <source>
        <dbReference type="ARBA" id="ARBA00009226"/>
    </source>
</evidence>
<dbReference type="PANTHER" id="PTHR43484:SF1">
    <property type="entry name" value="FLAGELLAR MOTOR SWITCH PROTEIN FLIN"/>
    <property type="match status" value="1"/>
</dbReference>
<dbReference type="Pfam" id="PF01052">
    <property type="entry name" value="FliMN_C"/>
    <property type="match status" value="1"/>
</dbReference>
<dbReference type="PATRIC" id="fig|93930.3.peg.1295"/>
<dbReference type="Proteomes" id="UP000058636">
    <property type="component" value="Unassembled WGS sequence"/>
</dbReference>
<dbReference type="InterPro" id="IPR012826">
    <property type="entry name" value="FliN"/>
</dbReference>
<comment type="similarity">
    <text evidence="2">Belongs to the FliN/MopA/SpaO family.</text>
</comment>
<dbReference type="CDD" id="cd17907">
    <property type="entry name" value="FliY_FliN-Y"/>
    <property type="match status" value="1"/>
</dbReference>
<dbReference type="InterPro" id="IPR001172">
    <property type="entry name" value="FliN_T3SS_HrcQb"/>
</dbReference>
<dbReference type="InterPro" id="IPR036429">
    <property type="entry name" value="SpoA-like_sf"/>
</dbReference>
<dbReference type="EMBL" id="LGFG01000001">
    <property type="protein sequence ID" value="KUK23898.1"/>
    <property type="molecule type" value="Genomic_DNA"/>
</dbReference>
<dbReference type="PANTHER" id="PTHR43484">
    <property type="match status" value="1"/>
</dbReference>
<evidence type="ECO:0000256" key="4">
    <source>
        <dbReference type="ARBA" id="ARBA00022500"/>
    </source>
</evidence>
<comment type="caution">
    <text evidence="9">The sequence shown here is derived from an EMBL/GenBank/DDBJ whole genome shotgun (WGS) entry which is preliminary data.</text>
</comment>
<feature type="domain" description="Flagellar motor switch protein FliN-like C-terminal" evidence="7">
    <location>
        <begin position="265"/>
        <end position="335"/>
    </location>
</feature>
<dbReference type="InterPro" id="IPR007597">
    <property type="entry name" value="CheC"/>
</dbReference>
<keyword evidence="4" id="KW-0145">Chemotaxis</keyword>
<dbReference type="NCBIfam" id="NF005995">
    <property type="entry name" value="PRK08119.1"/>
    <property type="match status" value="1"/>
</dbReference>
<sequence>MTENEFLSQEEIDKLLSGSDTDGVLTPEEKDMIGEIGNIAMGSAATTLSMILGRDIHITVPTVREEKMKNVKSDFSGEQVVVSVEYTEGLEGLNVLVLDKKLVAVIADLMMGGSGEVETEELDEIKLSAVGEAMNQMMGSAATSLSELLGITINISPPKVEILNFDDPSTQFPPVTDNPEKDVAVVEFEMEIEGLPKSKFYQVISADLVKKMYEYFTKKQSEAKGSEKKEEKKEEKKVKVEPVEFAELKPSETRKTEVPSDKLELLLDIPLRVTVELGRTRMTLKRVLEMIPGSIIELDKLTGEPVDILVNGKLIARGEVVVIDENFGVRITEIVSPKERLELLNE</sequence>
<dbReference type="NCBIfam" id="TIGR02480">
    <property type="entry name" value="fliN"/>
    <property type="match status" value="1"/>
</dbReference>
<evidence type="ECO:0000256" key="1">
    <source>
        <dbReference type="ARBA" id="ARBA00004413"/>
    </source>
</evidence>
<evidence type="ECO:0000256" key="3">
    <source>
        <dbReference type="ARBA" id="ARBA00022475"/>
    </source>
</evidence>
<dbReference type="Pfam" id="PF04509">
    <property type="entry name" value="CheC"/>
    <property type="match status" value="2"/>
</dbReference>
<organism evidence="9 10">
    <name type="scientific">Thermotoga petrophila</name>
    <dbReference type="NCBI Taxonomy" id="93929"/>
    <lineage>
        <taxon>Bacteria</taxon>
        <taxon>Thermotogati</taxon>
        <taxon>Thermotogota</taxon>
        <taxon>Thermotogae</taxon>
        <taxon>Thermotogales</taxon>
        <taxon>Thermotogaceae</taxon>
        <taxon>Thermotoga</taxon>
    </lineage>
</organism>
<evidence type="ECO:0000256" key="5">
    <source>
        <dbReference type="ARBA" id="ARBA00022779"/>
    </source>
</evidence>
<dbReference type="GO" id="GO:0016787">
    <property type="term" value="F:hydrolase activity"/>
    <property type="evidence" value="ECO:0007669"/>
    <property type="project" value="InterPro"/>
</dbReference>
<evidence type="ECO:0000256" key="6">
    <source>
        <dbReference type="ARBA" id="ARBA00023136"/>
    </source>
</evidence>
<dbReference type="InterPro" id="IPR051469">
    <property type="entry name" value="FliN/MopA/SpaO"/>
</dbReference>
<evidence type="ECO:0000313" key="9">
    <source>
        <dbReference type="EMBL" id="KUK23898.1"/>
    </source>
</evidence>
<keyword evidence="5" id="KW-0283">Flagellar rotation</keyword>
<evidence type="ECO:0000259" key="7">
    <source>
        <dbReference type="Pfam" id="PF01052"/>
    </source>
</evidence>
<evidence type="ECO:0000313" key="10">
    <source>
        <dbReference type="Proteomes" id="UP000058636"/>
    </source>
</evidence>
<dbReference type="InterPro" id="IPR001543">
    <property type="entry name" value="FliN-like_C"/>
</dbReference>
<dbReference type="GO" id="GO:0071973">
    <property type="term" value="P:bacterial-type flagellum-dependent cell motility"/>
    <property type="evidence" value="ECO:0007669"/>
    <property type="project" value="InterPro"/>
</dbReference>
<proteinExistence type="inferred from homology"/>
<dbReference type="AlphaFoldDB" id="A0A101ES52"/>
<reference evidence="9 10" key="1">
    <citation type="journal article" date="2015" name="MBio">
        <title>Genome-Resolved Metagenomic Analysis Reveals Roles for Candidate Phyla and Other Microbial Community Members in Biogeochemical Transformations in Oil Reservoirs.</title>
        <authorList>
            <person name="Hu P."/>
            <person name="Tom L."/>
            <person name="Singh A."/>
            <person name="Thomas B.C."/>
            <person name="Baker B.J."/>
            <person name="Piceno Y.M."/>
            <person name="Andersen G.L."/>
            <person name="Banfield J.F."/>
        </authorList>
    </citation>
    <scope>NUCLEOTIDE SEQUENCE [LARGE SCALE GENOMIC DNA]</scope>
    <source>
        <strain evidence="9">46_26</strain>
    </source>
</reference>
<dbReference type="Gene3D" id="2.30.330.10">
    <property type="entry name" value="SpoA-like"/>
    <property type="match status" value="1"/>
</dbReference>
<dbReference type="GO" id="GO:0006935">
    <property type="term" value="P:chemotaxis"/>
    <property type="evidence" value="ECO:0007669"/>
    <property type="project" value="UniProtKB-KW"/>
</dbReference>
<gene>
    <name evidence="9" type="ORF">XD57_0055</name>
</gene>
<accession>A0A101ES52</accession>
<keyword evidence="3" id="KW-1003">Cell membrane</keyword>
<evidence type="ECO:0000259" key="8">
    <source>
        <dbReference type="Pfam" id="PF04509"/>
    </source>
</evidence>
<keyword evidence="6" id="KW-0472">Membrane</keyword>
<feature type="domain" description="CheC-like protein" evidence="8">
    <location>
        <begin position="28"/>
        <end position="63"/>
    </location>
</feature>
<feature type="domain" description="CheC-like protein" evidence="8">
    <location>
        <begin position="126"/>
        <end position="161"/>
    </location>
</feature>
<name>A0A101ES52_9THEM</name>
<dbReference type="PRINTS" id="PR00956">
    <property type="entry name" value="FLGMOTORFLIN"/>
</dbReference>
<protein>
    <submittedName>
        <fullName evidence="9">CheC, inhibitor of MCP methylation</fullName>
    </submittedName>
</protein>
<dbReference type="SUPFAM" id="SSF101801">
    <property type="entry name" value="Surface presentation of antigens (SPOA)"/>
    <property type="match status" value="1"/>
</dbReference>
<dbReference type="SUPFAM" id="SSF103039">
    <property type="entry name" value="CheC-like"/>
    <property type="match status" value="1"/>
</dbReference>
<comment type="subcellular location">
    <subcellularLocation>
        <location evidence="1">Cell membrane</location>
        <topology evidence="1">Peripheral membrane protein</topology>
        <orientation evidence="1">Cytoplasmic side</orientation>
    </subcellularLocation>
</comment>
<dbReference type="Gene3D" id="3.40.1550.10">
    <property type="entry name" value="CheC-like"/>
    <property type="match status" value="1"/>
</dbReference>
<dbReference type="InterPro" id="IPR028976">
    <property type="entry name" value="CheC-like_sf"/>
</dbReference>
<dbReference type="GO" id="GO:0005886">
    <property type="term" value="C:plasma membrane"/>
    <property type="evidence" value="ECO:0007669"/>
    <property type="project" value="UniProtKB-SubCell"/>
</dbReference>
<dbReference type="GO" id="GO:0003774">
    <property type="term" value="F:cytoskeletal motor activity"/>
    <property type="evidence" value="ECO:0007669"/>
    <property type="project" value="InterPro"/>
</dbReference>
<dbReference type="GO" id="GO:0009425">
    <property type="term" value="C:bacterial-type flagellum basal body"/>
    <property type="evidence" value="ECO:0007669"/>
    <property type="project" value="InterPro"/>
</dbReference>